<gene>
    <name evidence="2" type="ORF">BDK51DRAFT_40209</name>
</gene>
<evidence type="ECO:0000313" key="3">
    <source>
        <dbReference type="Proteomes" id="UP000269721"/>
    </source>
</evidence>
<dbReference type="EMBL" id="KZ996277">
    <property type="protein sequence ID" value="RKO89125.1"/>
    <property type="molecule type" value="Genomic_DNA"/>
</dbReference>
<evidence type="ECO:0000313" key="2">
    <source>
        <dbReference type="EMBL" id="RKO89125.1"/>
    </source>
</evidence>
<feature type="compositionally biased region" description="Basic and acidic residues" evidence="1">
    <location>
        <begin position="14"/>
        <end position="23"/>
    </location>
</feature>
<proteinExistence type="predicted"/>
<evidence type="ECO:0000256" key="1">
    <source>
        <dbReference type="SAM" id="MobiDB-lite"/>
    </source>
</evidence>
<keyword evidence="3" id="KW-1185">Reference proteome</keyword>
<sequence length="209" mass="23118">MPERGQLNTGPLVHHSDAERPTHPTESPLSRVLQNPRDAYVRGRRRIYSSGSQFFLAWPSSRLLEVSNVMSIFMPPLIDLYLRKWNAHSRHPPPPQVLVDIPVIIVVVGDLRNTIKSQQYLACKSKGNDNPLAGRLPSASTSVSCSASTSPNPRCRCLENKWGREAGGMSDCLHSRPSKSSLSLTLSYTFSSAICHFPHPLLKPSRLGA</sequence>
<accession>A0A4P9WBX0</accession>
<dbReference type="AlphaFoldDB" id="A0A4P9WBX0"/>
<reference evidence="3" key="1">
    <citation type="journal article" date="2018" name="Nat. Microbiol.">
        <title>Leveraging single-cell genomics to expand the fungal tree of life.</title>
        <authorList>
            <person name="Ahrendt S.R."/>
            <person name="Quandt C.A."/>
            <person name="Ciobanu D."/>
            <person name="Clum A."/>
            <person name="Salamov A."/>
            <person name="Andreopoulos B."/>
            <person name="Cheng J.F."/>
            <person name="Woyke T."/>
            <person name="Pelin A."/>
            <person name="Henrissat B."/>
            <person name="Reynolds N.K."/>
            <person name="Benny G.L."/>
            <person name="Smith M.E."/>
            <person name="James T.Y."/>
            <person name="Grigoriev I.V."/>
        </authorList>
    </citation>
    <scope>NUCLEOTIDE SEQUENCE [LARGE SCALE GENOMIC DNA]</scope>
</reference>
<protein>
    <submittedName>
        <fullName evidence="2">Uncharacterized protein</fullName>
    </submittedName>
</protein>
<feature type="region of interest" description="Disordered" evidence="1">
    <location>
        <begin position="1"/>
        <end position="30"/>
    </location>
</feature>
<organism evidence="2 3">
    <name type="scientific">Blyttiomyces helicus</name>
    <dbReference type="NCBI Taxonomy" id="388810"/>
    <lineage>
        <taxon>Eukaryota</taxon>
        <taxon>Fungi</taxon>
        <taxon>Fungi incertae sedis</taxon>
        <taxon>Chytridiomycota</taxon>
        <taxon>Chytridiomycota incertae sedis</taxon>
        <taxon>Chytridiomycetes</taxon>
        <taxon>Chytridiomycetes incertae sedis</taxon>
        <taxon>Blyttiomyces</taxon>
    </lineage>
</organism>
<name>A0A4P9WBX0_9FUNG</name>
<dbReference type="Proteomes" id="UP000269721">
    <property type="component" value="Unassembled WGS sequence"/>
</dbReference>